<dbReference type="InterPro" id="IPR016155">
    <property type="entry name" value="Mopterin_synth/thiamin_S_b"/>
</dbReference>
<keyword evidence="4" id="KW-1185">Reference proteome</keyword>
<dbReference type="Gene3D" id="3.10.20.280">
    <property type="entry name" value="RnfH-like"/>
    <property type="match status" value="1"/>
</dbReference>
<comment type="similarity">
    <text evidence="1 2">Belongs to the UPF0125 (RnfH) family.</text>
</comment>
<evidence type="ECO:0000313" key="4">
    <source>
        <dbReference type="Proteomes" id="UP000242175"/>
    </source>
</evidence>
<dbReference type="Proteomes" id="UP000242175">
    <property type="component" value="Chromosome large"/>
</dbReference>
<sequence length="91" mass="10736">MLNKVQIIYLTPKKQDIVDMKFEIGDTVEDVILKSGILDRNNEISLVDNKFGIWGKLIDLKTTVCPEDRIEIYRKLMFDPKEVRRRRAARK</sequence>
<dbReference type="InterPro" id="IPR005346">
    <property type="entry name" value="RnfH"/>
</dbReference>
<gene>
    <name evidence="3" type="ORF">CF386_05040</name>
</gene>
<dbReference type="EMBL" id="CP022355">
    <property type="protein sequence ID" value="ASK78414.1"/>
    <property type="molecule type" value="Genomic_DNA"/>
</dbReference>
<protein>
    <recommendedName>
        <fullName evidence="2">UPF0125 protein CF386_05040</fullName>
    </recommendedName>
</protein>
<dbReference type="PANTHER" id="PTHR37483:SF1">
    <property type="entry name" value="UPF0125 PROTEIN RATB"/>
    <property type="match status" value="1"/>
</dbReference>
<dbReference type="SUPFAM" id="SSF54285">
    <property type="entry name" value="MoaD/ThiS"/>
    <property type="match status" value="1"/>
</dbReference>
<name>A0A220VDD9_9GAMM</name>
<evidence type="ECO:0000256" key="1">
    <source>
        <dbReference type="ARBA" id="ARBA00010645"/>
    </source>
</evidence>
<evidence type="ECO:0000256" key="2">
    <source>
        <dbReference type="HAMAP-Rule" id="MF_00460"/>
    </source>
</evidence>
<dbReference type="NCBIfam" id="NF002490">
    <property type="entry name" value="PRK01777.1"/>
    <property type="match status" value="1"/>
</dbReference>
<evidence type="ECO:0000313" key="3">
    <source>
        <dbReference type="EMBL" id="ASK78414.1"/>
    </source>
</evidence>
<dbReference type="KEGG" id="pmai:CF386_05040"/>
<dbReference type="AlphaFoldDB" id="A0A220VDD9"/>
<dbReference type="Pfam" id="PF03658">
    <property type="entry name" value="Ub-RnfH"/>
    <property type="match status" value="1"/>
</dbReference>
<dbReference type="HAMAP" id="MF_00460">
    <property type="entry name" value="UPF0125_RnfH"/>
    <property type="match status" value="1"/>
</dbReference>
<accession>A0A220VDD9</accession>
<dbReference type="InterPro" id="IPR037021">
    <property type="entry name" value="RnfH_sf"/>
</dbReference>
<dbReference type="PANTHER" id="PTHR37483">
    <property type="entry name" value="UPF0125 PROTEIN RATB"/>
    <property type="match status" value="1"/>
</dbReference>
<reference evidence="3 4" key="1">
    <citation type="journal article" date="2016" name="Int. J. Syst. Evol. Microbiol.">
        <title>Paraphotobacterium marinum gen. nov., sp. nov., a member of the family Vibrionaceae, isolated from surface seawater.</title>
        <authorList>
            <person name="Huang Z."/>
            <person name="Dong C."/>
            <person name="Shao Z."/>
        </authorList>
    </citation>
    <scope>NUCLEOTIDE SEQUENCE [LARGE SCALE GENOMIC DNA]</scope>
    <source>
        <strain evidence="3 4">NSCS20N07D</strain>
    </source>
</reference>
<organism evidence="3 4">
    <name type="scientific">Paraphotobacterium marinum</name>
    <dbReference type="NCBI Taxonomy" id="1755811"/>
    <lineage>
        <taxon>Bacteria</taxon>
        <taxon>Pseudomonadati</taxon>
        <taxon>Pseudomonadota</taxon>
        <taxon>Gammaproteobacteria</taxon>
        <taxon>Vibrionales</taxon>
        <taxon>Vibrionaceae</taxon>
        <taxon>Paraphotobacterium</taxon>
    </lineage>
</organism>
<proteinExistence type="inferred from homology"/>